<gene>
    <name evidence="1" type="ORF">METZ01_LOCUS302217</name>
</gene>
<dbReference type="InterPro" id="IPR013320">
    <property type="entry name" value="ConA-like_dom_sf"/>
</dbReference>
<dbReference type="Pfam" id="PF13385">
    <property type="entry name" value="Laminin_G_3"/>
    <property type="match status" value="1"/>
</dbReference>
<proteinExistence type="predicted"/>
<name>A0A382MK40_9ZZZZ</name>
<protein>
    <recommendedName>
        <fullName evidence="2">LamG-like jellyroll fold domain-containing protein</fullName>
    </recommendedName>
</protein>
<accession>A0A382MK40</accession>
<feature type="non-terminal residue" evidence="1">
    <location>
        <position position="184"/>
    </location>
</feature>
<sequence length="184" mass="20077">MKKHLRNAKFRVPCSTIPIAVWLASTLTIHADLVAYWPLDGDLKDAASFGQAKDDGKFIGKATFKDGKISKGIVLDGSNHVLIPTSPDLEARNKSISISAWFRVDAWSERFETLLAKGHGDKYRLARHVIDPDRLAYFGGSQGDPLDAPAGGTVNDGRWHHVVAITVAQMKTLLFIDGVLVKSG</sequence>
<dbReference type="EMBL" id="UINC01094263">
    <property type="protein sequence ID" value="SVC49363.1"/>
    <property type="molecule type" value="Genomic_DNA"/>
</dbReference>
<evidence type="ECO:0008006" key="2">
    <source>
        <dbReference type="Google" id="ProtNLM"/>
    </source>
</evidence>
<organism evidence="1">
    <name type="scientific">marine metagenome</name>
    <dbReference type="NCBI Taxonomy" id="408172"/>
    <lineage>
        <taxon>unclassified sequences</taxon>
        <taxon>metagenomes</taxon>
        <taxon>ecological metagenomes</taxon>
    </lineage>
</organism>
<evidence type="ECO:0000313" key="1">
    <source>
        <dbReference type="EMBL" id="SVC49363.1"/>
    </source>
</evidence>
<dbReference type="AlphaFoldDB" id="A0A382MK40"/>
<reference evidence="1" key="1">
    <citation type="submission" date="2018-05" db="EMBL/GenBank/DDBJ databases">
        <authorList>
            <person name="Lanie J.A."/>
            <person name="Ng W.-L."/>
            <person name="Kazmierczak K.M."/>
            <person name="Andrzejewski T.M."/>
            <person name="Davidsen T.M."/>
            <person name="Wayne K.J."/>
            <person name="Tettelin H."/>
            <person name="Glass J.I."/>
            <person name="Rusch D."/>
            <person name="Podicherti R."/>
            <person name="Tsui H.-C.T."/>
            <person name="Winkler M.E."/>
        </authorList>
    </citation>
    <scope>NUCLEOTIDE SEQUENCE</scope>
</reference>
<dbReference type="SUPFAM" id="SSF49899">
    <property type="entry name" value="Concanavalin A-like lectins/glucanases"/>
    <property type="match status" value="1"/>
</dbReference>
<dbReference type="Gene3D" id="2.60.120.200">
    <property type="match status" value="1"/>
</dbReference>